<keyword evidence="2" id="KW-1185">Reference proteome</keyword>
<evidence type="ECO:0000313" key="1">
    <source>
        <dbReference type="EMBL" id="MCW5321126.1"/>
    </source>
</evidence>
<protein>
    <submittedName>
        <fullName evidence="1">Methyl-accepting chemotaxis protein</fullName>
    </submittedName>
</protein>
<sequence length="238" mass="25077">MKSMMGFLEKAGLVRAIDGGGGADGAPAETTDFQVDPAPEVLPVSKEPMAPVEEQIALSLPDVYAAAGVPVSVYPAEKLLRLVNGLKELPQATVRAAVAAVDESDDTWSIEDPIRDAHFKIQALAAHANALRAGIEQADAETLDRITAVKAREEATVADIRAQITRLEELMGREIARSIQEQADLGAALSSKREAANRLIEQTVVTGNEFKLLVAPFQRSAAPAAAEDPAPPKPSAAA</sequence>
<dbReference type="RefSeq" id="WP_010109731.1">
    <property type="nucleotide sequence ID" value="NZ_QZCW01000001.1"/>
</dbReference>
<comment type="caution">
    <text evidence="1">The sequence shown here is derived from an EMBL/GenBank/DDBJ whole genome shotgun (WGS) entry which is preliminary data.</text>
</comment>
<reference evidence="2" key="1">
    <citation type="submission" date="2023-07" db="EMBL/GenBank/DDBJ databases">
        <title>Verminephrobacter genomes.</title>
        <authorList>
            <person name="Lund M.B."/>
        </authorList>
    </citation>
    <scope>NUCLEOTIDE SEQUENCE [LARGE SCALE GENOMIC DNA]</scope>
    <source>
        <strain evidence="2">AtM5-05</strain>
    </source>
</reference>
<evidence type="ECO:0000313" key="2">
    <source>
        <dbReference type="Proteomes" id="UP001208935"/>
    </source>
</evidence>
<accession>A0ABT3KS36</accession>
<dbReference type="EMBL" id="QZCW01000001">
    <property type="protein sequence ID" value="MCW5321126.1"/>
    <property type="molecule type" value="Genomic_DNA"/>
</dbReference>
<organism evidence="1 2">
    <name type="scientific">Verminephrobacter aporrectodeae subsp. tuberculatae</name>
    <dbReference type="NCBI Taxonomy" id="1110392"/>
    <lineage>
        <taxon>Bacteria</taxon>
        <taxon>Pseudomonadati</taxon>
        <taxon>Pseudomonadota</taxon>
        <taxon>Betaproteobacteria</taxon>
        <taxon>Burkholderiales</taxon>
        <taxon>Comamonadaceae</taxon>
        <taxon>Verminephrobacter</taxon>
    </lineage>
</organism>
<gene>
    <name evidence="1" type="ORF">D5039_08115</name>
</gene>
<dbReference type="Proteomes" id="UP001208935">
    <property type="component" value="Unassembled WGS sequence"/>
</dbReference>
<proteinExistence type="predicted"/>
<name>A0ABT3KS36_9BURK</name>